<reference evidence="1 2" key="1">
    <citation type="journal article" date="2014" name="Genome Announc.">
        <title>Draft Genome Sequence of Marine Flavobacterium Jejuia pallidilutea Strain 11shimoA1 and Pigmentation Mutants.</title>
        <authorList>
            <person name="Takatani N."/>
            <person name="Nakanishi M."/>
            <person name="Meirelles P."/>
            <person name="Mino S."/>
            <person name="Suda W."/>
            <person name="Oshima K."/>
            <person name="Hattori M."/>
            <person name="Ohkuma M."/>
            <person name="Hosokawa M."/>
            <person name="Miyashita K."/>
            <person name="Thompson F.L."/>
            <person name="Niwa A."/>
            <person name="Sawabe T."/>
            <person name="Sawabe T."/>
        </authorList>
    </citation>
    <scope>NUCLEOTIDE SEQUENCE [LARGE SCALE GENOMIC DNA]</scope>
    <source>
        <strain evidence="1 2">JCM 19301</strain>
    </source>
</reference>
<accession>A0A090W0T6</accession>
<evidence type="ECO:0000313" key="2">
    <source>
        <dbReference type="Proteomes" id="UP000029641"/>
    </source>
</evidence>
<dbReference type="Proteomes" id="UP000029641">
    <property type="component" value="Unassembled WGS sequence"/>
</dbReference>
<dbReference type="AlphaFoldDB" id="A0A090W0T6"/>
<proteinExistence type="predicted"/>
<dbReference type="EMBL" id="BBNR01000037">
    <property type="protein sequence ID" value="GAL69084.1"/>
    <property type="molecule type" value="Genomic_DNA"/>
</dbReference>
<evidence type="ECO:0000313" key="1">
    <source>
        <dbReference type="EMBL" id="GAL69084.1"/>
    </source>
</evidence>
<name>A0A090W0T6_9FLAO</name>
<sequence>MRGFSEGKSDARKQSNSHWLTQNSNFLYTMLPHVFLDYKSNYNLQ</sequence>
<gene>
    <name evidence="1" type="ORF">JCM19301_2956</name>
</gene>
<organism evidence="1 2">
    <name type="scientific">Jejuia pallidilutea</name>
    <dbReference type="NCBI Taxonomy" id="504487"/>
    <lineage>
        <taxon>Bacteria</taxon>
        <taxon>Pseudomonadati</taxon>
        <taxon>Bacteroidota</taxon>
        <taxon>Flavobacteriia</taxon>
        <taxon>Flavobacteriales</taxon>
        <taxon>Flavobacteriaceae</taxon>
        <taxon>Jejuia</taxon>
    </lineage>
</organism>
<protein>
    <submittedName>
        <fullName evidence="1">Uncharacterized protein</fullName>
    </submittedName>
</protein>
<comment type="caution">
    <text evidence="1">The sequence shown here is derived from an EMBL/GenBank/DDBJ whole genome shotgun (WGS) entry which is preliminary data.</text>
</comment>